<dbReference type="Araport" id="AT3G04854"/>
<protein>
    <submittedName>
        <fullName evidence="3">Uncharacterized protein</fullName>
    </submittedName>
</protein>
<proteinExistence type="predicted"/>
<gene>
    <name evidence="1" type="ordered locus">At3g04854</name>
    <name evidence="3" type="ORF">AN1_LOCUS11778</name>
    <name evidence="2" type="ORF">C24_LOCUS11613</name>
</gene>
<dbReference type="KEGG" id="ath:AT3G04854"/>
<dbReference type="ExpressionAtlas" id="A0A654F452">
    <property type="expression patterns" value="baseline and differential"/>
</dbReference>
<evidence type="ECO:0000313" key="4">
    <source>
        <dbReference type="Proteomes" id="UP000426265"/>
    </source>
</evidence>
<name>A0A654F452_ARATH</name>
<sequence>MAINVRNVTIGLQITRLPTDYHEPLFAILFFLVVSG</sequence>
<evidence type="ECO:0000313" key="2">
    <source>
        <dbReference type="EMBL" id="CAA0381360.1"/>
    </source>
</evidence>
<dbReference type="AlphaFoldDB" id="A0A654F452"/>
<dbReference type="Proteomes" id="UP000434276">
    <property type="component" value="Unassembled WGS sequence"/>
</dbReference>
<dbReference type="OrthoDB" id="10272513at2759"/>
<dbReference type="EMBL" id="CACSHJ010000089">
    <property type="protein sequence ID" value="CAA0381360.1"/>
    <property type="molecule type" value="Genomic_DNA"/>
</dbReference>
<evidence type="ECO:0000313" key="3">
    <source>
        <dbReference type="EMBL" id="VYS56324.1"/>
    </source>
</evidence>
<organism evidence="3 4">
    <name type="scientific">Arabidopsis thaliana</name>
    <name type="common">Mouse-ear cress</name>
    <dbReference type="NCBI Taxonomy" id="3702"/>
    <lineage>
        <taxon>Eukaryota</taxon>
        <taxon>Viridiplantae</taxon>
        <taxon>Streptophyta</taxon>
        <taxon>Embryophyta</taxon>
        <taxon>Tracheophyta</taxon>
        <taxon>Spermatophyta</taxon>
        <taxon>Magnoliopsida</taxon>
        <taxon>eudicotyledons</taxon>
        <taxon>Gunneridae</taxon>
        <taxon>Pentapetalae</taxon>
        <taxon>rosids</taxon>
        <taxon>malvids</taxon>
        <taxon>Brassicales</taxon>
        <taxon>Brassicaceae</taxon>
        <taxon>Camelineae</taxon>
        <taxon>Arabidopsis</taxon>
    </lineage>
</organism>
<accession>A0A654F452</accession>
<dbReference type="GeneID" id="28718790"/>
<dbReference type="EMBL" id="CACRSJ010000106">
    <property type="protein sequence ID" value="VYS56324.1"/>
    <property type="molecule type" value="Genomic_DNA"/>
</dbReference>
<reference evidence="3 4" key="1">
    <citation type="submission" date="2019-11" db="EMBL/GenBank/DDBJ databases">
        <authorList>
            <person name="Jiao W.-B."/>
            <person name="Schneeberger K."/>
        </authorList>
    </citation>
    <scope>NUCLEOTIDE SEQUENCE [LARGE SCALE GENOMIC DNA]</scope>
    <source>
        <strain evidence="4">cv. An-1</strain>
        <strain evidence="5">cv. C24</strain>
    </source>
</reference>
<evidence type="ECO:0000313" key="1">
    <source>
        <dbReference type="Araport" id="AT3G04854"/>
    </source>
</evidence>
<dbReference type="RefSeq" id="NP_001319472.1">
    <property type="nucleotide sequence ID" value="NM_001337543.1"/>
</dbReference>
<dbReference type="Proteomes" id="UP000426265">
    <property type="component" value="Unassembled WGS sequence"/>
</dbReference>
<evidence type="ECO:0000313" key="5">
    <source>
        <dbReference type="Proteomes" id="UP000434276"/>
    </source>
</evidence>